<dbReference type="AlphaFoldDB" id="A0A7G1I9R8"/>
<dbReference type="InterPro" id="IPR021315">
    <property type="entry name" value="Gap/Sap"/>
</dbReference>
<evidence type="ECO:0008006" key="4">
    <source>
        <dbReference type="Google" id="ProtNLM"/>
    </source>
</evidence>
<feature type="transmembrane region" description="Helical" evidence="1">
    <location>
        <begin position="38"/>
        <end position="57"/>
    </location>
</feature>
<evidence type="ECO:0000313" key="3">
    <source>
        <dbReference type="Proteomes" id="UP000516380"/>
    </source>
</evidence>
<evidence type="ECO:0000256" key="1">
    <source>
        <dbReference type="SAM" id="Phobius"/>
    </source>
</evidence>
<dbReference type="Proteomes" id="UP000516380">
    <property type="component" value="Chromosome"/>
</dbReference>
<feature type="transmembrane region" description="Helical" evidence="1">
    <location>
        <begin position="78"/>
        <end position="98"/>
    </location>
</feature>
<sequence>MWGTVLVLGLVATADPVRIGISVLLSSQPRAVGQLVAFWLGGIFTSVALATGVLFGLRGFALDVMHRVEVATASSTAGHIQIAMGVTALLIAALAIRLSQASGYGWG</sequence>
<organism evidence="2 3">
    <name type="scientific">Mycobacterium kansasii</name>
    <dbReference type="NCBI Taxonomy" id="1768"/>
    <lineage>
        <taxon>Bacteria</taxon>
        <taxon>Bacillati</taxon>
        <taxon>Actinomycetota</taxon>
        <taxon>Actinomycetes</taxon>
        <taxon>Mycobacteriales</taxon>
        <taxon>Mycobacteriaceae</taxon>
        <taxon>Mycobacterium</taxon>
    </lineage>
</organism>
<keyword evidence="3" id="KW-1185">Reference proteome</keyword>
<proteinExistence type="predicted"/>
<name>A0A7G1I9R8_MYCKA</name>
<keyword evidence="1" id="KW-1133">Transmembrane helix</keyword>
<evidence type="ECO:0000313" key="2">
    <source>
        <dbReference type="EMBL" id="BCI87063.1"/>
    </source>
</evidence>
<keyword evidence="1" id="KW-0472">Membrane</keyword>
<accession>A0A7G1I9R8</accession>
<dbReference type="Pfam" id="PF11139">
    <property type="entry name" value="SfLAP"/>
    <property type="match status" value="1"/>
</dbReference>
<gene>
    <name evidence="2" type="ORF">NIIDMKKI_22690</name>
</gene>
<keyword evidence="1" id="KW-0812">Transmembrane</keyword>
<protein>
    <recommendedName>
        <fullName evidence="4">GAP family protein</fullName>
    </recommendedName>
</protein>
<reference evidence="2 3" key="1">
    <citation type="submission" date="2020-07" db="EMBL/GenBank/DDBJ databases">
        <title>Mycobacterium kansasii (former subtype) with zoonotic potential isolated from diseased indoor pet cat, Japan.</title>
        <authorList>
            <person name="Fukano H."/>
            <person name="Terazono T."/>
            <person name="Hoshino Y."/>
        </authorList>
    </citation>
    <scope>NUCLEOTIDE SEQUENCE [LARGE SCALE GENOMIC DNA]</scope>
    <source>
        <strain evidence="2 3">Kuro-I</strain>
    </source>
</reference>
<dbReference type="EMBL" id="AP023343">
    <property type="protein sequence ID" value="BCI87063.1"/>
    <property type="molecule type" value="Genomic_DNA"/>
</dbReference>